<sequence length="47" mass="5486">MRQNQEAAARLRTESDVCRDSFTITSSDPLYRKTVGMFIKLLKFFIT</sequence>
<keyword evidence="2" id="KW-1185">Reference proteome</keyword>
<accession>A0ABY5EQQ0</accession>
<protein>
    <submittedName>
        <fullName evidence="1">Uncharacterized protein</fullName>
    </submittedName>
</protein>
<dbReference type="Proteomes" id="UP001059475">
    <property type="component" value="Chromosome"/>
</dbReference>
<dbReference type="EMBL" id="CP101114">
    <property type="protein sequence ID" value="UTO27724.1"/>
    <property type="molecule type" value="Genomic_DNA"/>
</dbReference>
<name>A0ABY5EQQ0_9HYPH</name>
<evidence type="ECO:0000313" key="2">
    <source>
        <dbReference type="Proteomes" id="UP001059475"/>
    </source>
</evidence>
<reference evidence="1" key="1">
    <citation type="submission" date="2022-07" db="EMBL/GenBank/DDBJ databases">
        <title>First report of Bartonella spp. in marsupials in Brazil, with a description of Bartonella harrusi sp. nov. and new proposal for taxonomic reclassification of species of the genus Bartonella.</title>
        <authorList>
            <person name="Amaral R.B."/>
        </authorList>
    </citation>
    <scope>NUCLEOTIDE SEQUENCE</scope>
    <source>
        <strain evidence="1">117A</strain>
    </source>
</reference>
<gene>
    <name evidence="1" type="ORF">NMK50_05540</name>
</gene>
<dbReference type="RefSeq" id="WP_254769638.1">
    <property type="nucleotide sequence ID" value="NZ_CP101114.1"/>
</dbReference>
<organism evidence="1 2">
    <name type="scientific">Bartonella harrusi</name>
    <dbReference type="NCBI Taxonomy" id="2961895"/>
    <lineage>
        <taxon>Bacteria</taxon>
        <taxon>Pseudomonadati</taxon>
        <taxon>Pseudomonadota</taxon>
        <taxon>Alphaproteobacteria</taxon>
        <taxon>Hyphomicrobiales</taxon>
        <taxon>Bartonellaceae</taxon>
        <taxon>Bartonella</taxon>
    </lineage>
</organism>
<evidence type="ECO:0000313" key="1">
    <source>
        <dbReference type="EMBL" id="UTO27724.1"/>
    </source>
</evidence>
<proteinExistence type="predicted"/>